<evidence type="ECO:0000313" key="1">
    <source>
        <dbReference type="EMBL" id="MDU0327409.1"/>
    </source>
</evidence>
<dbReference type="Pfam" id="PF14907">
    <property type="entry name" value="NTP_transf_5"/>
    <property type="match status" value="1"/>
</dbReference>
<dbReference type="EMBL" id="JAWDIU010000003">
    <property type="protein sequence ID" value="MDU0327409.1"/>
    <property type="molecule type" value="Genomic_DNA"/>
</dbReference>
<protein>
    <submittedName>
        <fullName evidence="1">Nucleotidyltransferase family protein</fullName>
    </submittedName>
</protein>
<comment type="caution">
    <text evidence="1">The sequence shown here is derived from an EMBL/GenBank/DDBJ whole genome shotgun (WGS) entry which is preliminary data.</text>
</comment>
<organism evidence="1 2">
    <name type="scientific">Microbacterium algihabitans</name>
    <dbReference type="NCBI Taxonomy" id="3075992"/>
    <lineage>
        <taxon>Bacteria</taxon>
        <taxon>Bacillati</taxon>
        <taxon>Actinomycetota</taxon>
        <taxon>Actinomycetes</taxon>
        <taxon>Micrococcales</taxon>
        <taxon>Microbacteriaceae</taxon>
        <taxon>Microbacterium</taxon>
    </lineage>
</organism>
<name>A0ABU3RX70_9MICO</name>
<evidence type="ECO:0000313" key="2">
    <source>
        <dbReference type="Proteomes" id="UP001256673"/>
    </source>
</evidence>
<sequence length="385" mass="41911">MGDSPPPSGVWTPVALGALDVRSDDTAPGGPEVLLAPVVPGDAFCLVGDGAALWRRLVAQGSVHHADLSADERELIDRMRDLHIVDADPRHPWAVTHLPRPTLSSPTHELVYAVTARVAESHGIRCVFIKGPALKSQGLREREHSGDVDVWCDPDRWDDLAAALEPWGWTREPDPWRGTPVHHTATMTPARWGCEIDVHRRLPGLTRGDSDAFAALTARTSAVRYAGVEVRVPDVAAHAVLAAVHAVRPEIGAGPRSERASALATTMLAAAPTTLDSAVALGAVEVLRTEIAAVTQTPLPPRDGARPHDWEWRGRPDRLRAYWTALQTLPPLLRLRVGLRLIWPDDDVALASERRAGRPVTTAAAARRSRLTRGVREWLGRSSRR</sequence>
<proteinExistence type="predicted"/>
<dbReference type="Proteomes" id="UP001256673">
    <property type="component" value="Unassembled WGS sequence"/>
</dbReference>
<dbReference type="RefSeq" id="WP_316001556.1">
    <property type="nucleotide sequence ID" value="NZ_JAWDIU010000003.1"/>
</dbReference>
<gene>
    <name evidence="1" type="ORF">RWH43_11645</name>
</gene>
<reference evidence="1 2" key="1">
    <citation type="submission" date="2023-09" db="EMBL/GenBank/DDBJ databases">
        <title>Microbacterium fusihabitans sp. nov., Microbacterium phycihabitans sp. nov., and Microbacterium cervinum sp. nov., isolated from dried seaweeds of beach.</title>
        <authorList>
            <person name="Lee S.D."/>
        </authorList>
    </citation>
    <scope>NUCLEOTIDE SEQUENCE [LARGE SCALE GENOMIC DNA]</scope>
    <source>
        <strain evidence="1 2">KSW2-21</strain>
    </source>
</reference>
<keyword evidence="2" id="KW-1185">Reference proteome</keyword>
<dbReference type="InterPro" id="IPR039498">
    <property type="entry name" value="NTP_transf_5"/>
</dbReference>
<accession>A0ABU3RX70</accession>